<dbReference type="Proteomes" id="UP000186922">
    <property type="component" value="Unassembled WGS sequence"/>
</dbReference>
<organism evidence="1 2">
    <name type="scientific">Ramazzottius varieornatus</name>
    <name type="common">Water bear</name>
    <name type="synonym">Tardigrade</name>
    <dbReference type="NCBI Taxonomy" id="947166"/>
    <lineage>
        <taxon>Eukaryota</taxon>
        <taxon>Metazoa</taxon>
        <taxon>Ecdysozoa</taxon>
        <taxon>Tardigrada</taxon>
        <taxon>Eutardigrada</taxon>
        <taxon>Parachela</taxon>
        <taxon>Hypsibioidea</taxon>
        <taxon>Ramazzottiidae</taxon>
        <taxon>Ramazzottius</taxon>
    </lineage>
</organism>
<comment type="caution">
    <text evidence="1">The sequence shown here is derived from an EMBL/GenBank/DDBJ whole genome shotgun (WGS) entry which is preliminary data.</text>
</comment>
<dbReference type="OrthoDB" id="6417850at2759"/>
<sequence length="145" mass="16428">MNTFELWDALHHDPHGKDKTAGVFPRDYLAKIRKRRYPFGVIINTSKASDRDGGTHWVAVWIQSGKEAEFFDSFGKTAIFYGAEIHDFITRMAPQCEGKYKEDYTQLQHPSSDLCVDYIGQVGSGPHGFVDDWLHCVGNVHADLP</sequence>
<accession>A0A1D1ULK5</accession>
<dbReference type="Gene3D" id="3.40.395.10">
    <property type="entry name" value="Adenoviral Proteinase, Chain A"/>
    <property type="match status" value="1"/>
</dbReference>
<protein>
    <recommendedName>
        <fullName evidence="3">Ubiquitin-like protease family profile domain-containing protein</fullName>
    </recommendedName>
</protein>
<evidence type="ECO:0000313" key="1">
    <source>
        <dbReference type="EMBL" id="GAU87223.1"/>
    </source>
</evidence>
<evidence type="ECO:0008006" key="3">
    <source>
        <dbReference type="Google" id="ProtNLM"/>
    </source>
</evidence>
<dbReference type="EMBL" id="BDGG01000001">
    <property type="protein sequence ID" value="GAU87223.1"/>
    <property type="molecule type" value="Genomic_DNA"/>
</dbReference>
<reference evidence="1 2" key="1">
    <citation type="journal article" date="2016" name="Nat. Commun.">
        <title>Extremotolerant tardigrade genome and improved radiotolerance of human cultured cells by tardigrade-unique protein.</title>
        <authorList>
            <person name="Hashimoto T."/>
            <person name="Horikawa D.D."/>
            <person name="Saito Y."/>
            <person name="Kuwahara H."/>
            <person name="Kozuka-Hata H."/>
            <person name="Shin-I T."/>
            <person name="Minakuchi Y."/>
            <person name="Ohishi K."/>
            <person name="Motoyama A."/>
            <person name="Aizu T."/>
            <person name="Enomoto A."/>
            <person name="Kondo K."/>
            <person name="Tanaka S."/>
            <person name="Hara Y."/>
            <person name="Koshikawa S."/>
            <person name="Sagara H."/>
            <person name="Miura T."/>
            <person name="Yokobori S."/>
            <person name="Miyagawa K."/>
            <person name="Suzuki Y."/>
            <person name="Kubo T."/>
            <person name="Oyama M."/>
            <person name="Kohara Y."/>
            <person name="Fujiyama A."/>
            <person name="Arakawa K."/>
            <person name="Katayama T."/>
            <person name="Toyoda A."/>
            <person name="Kunieda T."/>
        </authorList>
    </citation>
    <scope>NUCLEOTIDE SEQUENCE [LARGE SCALE GENOMIC DNA]</scope>
    <source>
        <strain evidence="1 2">YOKOZUNA-1</strain>
    </source>
</reference>
<gene>
    <name evidence="1" type="primary">RvY_00106-1</name>
    <name evidence="1" type="synonym">RvY_00106.1</name>
    <name evidence="1" type="ORF">RvY_00106</name>
</gene>
<proteinExistence type="predicted"/>
<name>A0A1D1ULK5_RAMVA</name>
<keyword evidence="2" id="KW-1185">Reference proteome</keyword>
<dbReference type="AlphaFoldDB" id="A0A1D1ULK5"/>
<evidence type="ECO:0000313" key="2">
    <source>
        <dbReference type="Proteomes" id="UP000186922"/>
    </source>
</evidence>